<dbReference type="GO" id="GO:0004843">
    <property type="term" value="F:cysteine-type deubiquitinase activity"/>
    <property type="evidence" value="ECO:0007669"/>
    <property type="project" value="InterPro"/>
</dbReference>
<dbReference type="GO" id="GO:0016579">
    <property type="term" value="P:protein deubiquitination"/>
    <property type="evidence" value="ECO:0007669"/>
    <property type="project" value="InterPro"/>
</dbReference>
<name>A0A1L7XFA5_9HELO</name>
<proteinExistence type="predicted"/>
<feature type="domain" description="Peptidase C19 ubiquitin carboxyl-terminal hydrolase" evidence="1">
    <location>
        <begin position="75"/>
        <end position="175"/>
    </location>
</feature>
<dbReference type="InterPro" id="IPR038765">
    <property type="entry name" value="Papain-like_cys_pep_sf"/>
</dbReference>
<sequence length="223" mass="24227">MPESWISNLTKGDLRDDDIAQIMPDFQTLRNKSPYWDKVIEGGDPLSGLPDLSVSAAVESESVPRKARGLPQMGGLTNVGSTCFVNVAIHATRSIKPLCNLFTTTTDEDLDVEDGRVRLEPEKVPPQFRDNGTEAIDTSGLVAALRVKLERQFPDNCQGDNGECLSSILALLDIGPESMSETYVDIGKSMVLLVLSRVTVTTALSVLPNSIKKLRGTQYSSCN</sequence>
<reference evidence="2 3" key="1">
    <citation type="submission" date="2016-03" db="EMBL/GenBank/DDBJ databases">
        <authorList>
            <person name="Ploux O."/>
        </authorList>
    </citation>
    <scope>NUCLEOTIDE SEQUENCE [LARGE SCALE GENOMIC DNA]</scope>
    <source>
        <strain evidence="2 3">UAMH 11012</strain>
    </source>
</reference>
<organism evidence="2 3">
    <name type="scientific">Phialocephala subalpina</name>
    <dbReference type="NCBI Taxonomy" id="576137"/>
    <lineage>
        <taxon>Eukaryota</taxon>
        <taxon>Fungi</taxon>
        <taxon>Dikarya</taxon>
        <taxon>Ascomycota</taxon>
        <taxon>Pezizomycotina</taxon>
        <taxon>Leotiomycetes</taxon>
        <taxon>Helotiales</taxon>
        <taxon>Mollisiaceae</taxon>
        <taxon>Phialocephala</taxon>
        <taxon>Phialocephala fortinii species complex</taxon>
    </lineage>
</organism>
<dbReference type="AlphaFoldDB" id="A0A1L7XFA5"/>
<evidence type="ECO:0000313" key="2">
    <source>
        <dbReference type="EMBL" id="CZR63711.1"/>
    </source>
</evidence>
<evidence type="ECO:0000313" key="3">
    <source>
        <dbReference type="Proteomes" id="UP000184330"/>
    </source>
</evidence>
<dbReference type="InterPro" id="IPR001394">
    <property type="entry name" value="Peptidase_C19_UCH"/>
</dbReference>
<keyword evidence="3" id="KW-1185">Reference proteome</keyword>
<gene>
    <name evidence="2" type="ORF">PAC_13608</name>
</gene>
<dbReference type="Pfam" id="PF00443">
    <property type="entry name" value="UCH"/>
    <property type="match status" value="1"/>
</dbReference>
<dbReference type="Proteomes" id="UP000184330">
    <property type="component" value="Unassembled WGS sequence"/>
</dbReference>
<accession>A0A1L7XFA5</accession>
<dbReference type="Gene3D" id="3.90.70.10">
    <property type="entry name" value="Cysteine proteinases"/>
    <property type="match status" value="1"/>
</dbReference>
<evidence type="ECO:0000259" key="1">
    <source>
        <dbReference type="Pfam" id="PF00443"/>
    </source>
</evidence>
<dbReference type="SUPFAM" id="SSF54001">
    <property type="entry name" value="Cysteine proteinases"/>
    <property type="match status" value="1"/>
</dbReference>
<dbReference type="EMBL" id="FJOG01000024">
    <property type="protein sequence ID" value="CZR63711.1"/>
    <property type="molecule type" value="Genomic_DNA"/>
</dbReference>
<protein>
    <recommendedName>
        <fullName evidence="1">Peptidase C19 ubiquitin carboxyl-terminal hydrolase domain-containing protein</fullName>
    </recommendedName>
</protein>